<dbReference type="EMBL" id="BPLQ01011924">
    <property type="protein sequence ID" value="GIY61172.1"/>
    <property type="molecule type" value="Genomic_DNA"/>
</dbReference>
<keyword evidence="2" id="KW-1185">Reference proteome</keyword>
<evidence type="ECO:0000313" key="2">
    <source>
        <dbReference type="Proteomes" id="UP001054837"/>
    </source>
</evidence>
<gene>
    <name evidence="1" type="ORF">CDAR_295881</name>
</gene>
<sequence length="122" mass="13730">MVKRTVRLSSRRPNLLTHLLRSDSESCGAAQCGRWGSLQPTNVQCADNTPFLLNGIIEQHQSWEIHVSAFKIRCELRQDTLKSEATGTYAGTRNSLHGFQHTFFHSDRTRQSGPTFTIPTTS</sequence>
<protein>
    <submittedName>
        <fullName evidence="1">Uncharacterized protein</fullName>
    </submittedName>
</protein>
<dbReference type="Proteomes" id="UP001054837">
    <property type="component" value="Unassembled WGS sequence"/>
</dbReference>
<accession>A0AAV4UTP4</accession>
<evidence type="ECO:0000313" key="1">
    <source>
        <dbReference type="EMBL" id="GIY61172.1"/>
    </source>
</evidence>
<name>A0AAV4UTP4_9ARAC</name>
<comment type="caution">
    <text evidence="1">The sequence shown here is derived from an EMBL/GenBank/DDBJ whole genome shotgun (WGS) entry which is preliminary data.</text>
</comment>
<reference evidence="1 2" key="1">
    <citation type="submission" date="2021-06" db="EMBL/GenBank/DDBJ databases">
        <title>Caerostris darwini draft genome.</title>
        <authorList>
            <person name="Kono N."/>
            <person name="Arakawa K."/>
        </authorList>
    </citation>
    <scope>NUCLEOTIDE SEQUENCE [LARGE SCALE GENOMIC DNA]</scope>
</reference>
<dbReference type="AlphaFoldDB" id="A0AAV4UTP4"/>
<organism evidence="1 2">
    <name type="scientific">Caerostris darwini</name>
    <dbReference type="NCBI Taxonomy" id="1538125"/>
    <lineage>
        <taxon>Eukaryota</taxon>
        <taxon>Metazoa</taxon>
        <taxon>Ecdysozoa</taxon>
        <taxon>Arthropoda</taxon>
        <taxon>Chelicerata</taxon>
        <taxon>Arachnida</taxon>
        <taxon>Araneae</taxon>
        <taxon>Araneomorphae</taxon>
        <taxon>Entelegynae</taxon>
        <taxon>Araneoidea</taxon>
        <taxon>Araneidae</taxon>
        <taxon>Caerostris</taxon>
    </lineage>
</organism>
<proteinExistence type="predicted"/>